<dbReference type="EMBL" id="CP009812">
    <property type="protein sequence ID" value="ATZ52270.1"/>
    <property type="molecule type" value="Genomic_DNA"/>
</dbReference>
<keyword evidence="10" id="KW-1185">Reference proteome</keyword>
<feature type="compositionally biased region" description="Basic and acidic residues" evidence="6">
    <location>
        <begin position="14"/>
        <end position="27"/>
    </location>
</feature>
<evidence type="ECO:0000256" key="6">
    <source>
        <dbReference type="SAM" id="MobiDB-lite"/>
    </source>
</evidence>
<dbReference type="GO" id="GO:0015606">
    <property type="term" value="F:spermidine transmembrane transporter activity"/>
    <property type="evidence" value="ECO:0007669"/>
    <property type="project" value="TreeGrafter"/>
</dbReference>
<dbReference type="PANTHER" id="PTHR23502:SF38">
    <property type="entry name" value="POLYAMINE TRANSPORTER 4"/>
    <property type="match status" value="1"/>
</dbReference>
<feature type="transmembrane region" description="Helical" evidence="7">
    <location>
        <begin position="107"/>
        <end position="126"/>
    </location>
</feature>
<protein>
    <recommendedName>
        <fullName evidence="8">Major facilitator superfamily (MFS) profile domain-containing protein</fullName>
    </recommendedName>
</protein>
<dbReference type="GO" id="GO:0000297">
    <property type="term" value="F:spermine transmembrane transporter activity"/>
    <property type="evidence" value="ECO:0007669"/>
    <property type="project" value="TreeGrafter"/>
</dbReference>
<dbReference type="GeneID" id="5425841"/>
<dbReference type="RefSeq" id="XP_024550104.1">
    <property type="nucleotide sequence ID" value="XM_024694315.1"/>
</dbReference>
<dbReference type="FunFam" id="1.20.1250.20:FF:000082">
    <property type="entry name" value="MFS multidrug transporter, putative"/>
    <property type="match status" value="1"/>
</dbReference>
<feature type="transmembrane region" description="Helical" evidence="7">
    <location>
        <begin position="138"/>
        <end position="156"/>
    </location>
</feature>
<dbReference type="GO" id="GO:0005886">
    <property type="term" value="C:plasma membrane"/>
    <property type="evidence" value="ECO:0007669"/>
    <property type="project" value="TreeGrafter"/>
</dbReference>
<comment type="similarity">
    <text evidence="2">Belongs to the major facilitator superfamily.</text>
</comment>
<proteinExistence type="inferred from homology"/>
<feature type="transmembrane region" description="Helical" evidence="7">
    <location>
        <begin position="200"/>
        <end position="219"/>
    </location>
</feature>
<feature type="transmembrane region" description="Helical" evidence="7">
    <location>
        <begin position="417"/>
        <end position="444"/>
    </location>
</feature>
<feature type="transmembrane region" description="Helical" evidence="7">
    <location>
        <begin position="168"/>
        <end position="188"/>
    </location>
</feature>
<keyword evidence="3 7" id="KW-0812">Transmembrane</keyword>
<dbReference type="InterPro" id="IPR036259">
    <property type="entry name" value="MFS_trans_sf"/>
</dbReference>
<accession>A0A384JP33</accession>
<reference evidence="9 10" key="1">
    <citation type="journal article" date="2011" name="PLoS Genet.">
        <title>Genomic analysis of the necrotrophic fungal pathogens Sclerotinia sclerotiorum and Botrytis cinerea.</title>
        <authorList>
            <person name="Amselem J."/>
            <person name="Cuomo C.A."/>
            <person name="van Kan J.A."/>
            <person name="Viaud M."/>
            <person name="Benito E.P."/>
            <person name="Couloux A."/>
            <person name="Coutinho P.M."/>
            <person name="de Vries R.P."/>
            <person name="Dyer P.S."/>
            <person name="Fillinger S."/>
            <person name="Fournier E."/>
            <person name="Gout L."/>
            <person name="Hahn M."/>
            <person name="Kohn L."/>
            <person name="Lapalu N."/>
            <person name="Plummer K.M."/>
            <person name="Pradier J.M."/>
            <person name="Quevillon E."/>
            <person name="Sharon A."/>
            <person name="Simon A."/>
            <person name="ten Have A."/>
            <person name="Tudzynski B."/>
            <person name="Tudzynski P."/>
            <person name="Wincker P."/>
            <person name="Andrew M."/>
            <person name="Anthouard V."/>
            <person name="Beever R.E."/>
            <person name="Beffa R."/>
            <person name="Benoit I."/>
            <person name="Bouzid O."/>
            <person name="Brault B."/>
            <person name="Chen Z."/>
            <person name="Choquer M."/>
            <person name="Collemare J."/>
            <person name="Cotton P."/>
            <person name="Danchin E.G."/>
            <person name="Da Silva C."/>
            <person name="Gautier A."/>
            <person name="Giraud C."/>
            <person name="Giraud T."/>
            <person name="Gonzalez C."/>
            <person name="Grossetete S."/>
            <person name="Guldener U."/>
            <person name="Henrissat B."/>
            <person name="Howlett B.J."/>
            <person name="Kodira C."/>
            <person name="Kretschmer M."/>
            <person name="Lappartient A."/>
            <person name="Leroch M."/>
            <person name="Levis C."/>
            <person name="Mauceli E."/>
            <person name="Neuveglise C."/>
            <person name="Oeser B."/>
            <person name="Pearson M."/>
            <person name="Poulain J."/>
            <person name="Poussereau N."/>
            <person name="Quesneville H."/>
            <person name="Rascle C."/>
            <person name="Schumacher J."/>
            <person name="Segurens B."/>
            <person name="Sexton A."/>
            <person name="Silva E."/>
            <person name="Sirven C."/>
            <person name="Soanes D.M."/>
            <person name="Talbot N.J."/>
            <person name="Templeton M."/>
            <person name="Yandava C."/>
            <person name="Yarden O."/>
            <person name="Zeng Q."/>
            <person name="Rollins J.A."/>
            <person name="Lebrun M.H."/>
            <person name="Dickman M."/>
        </authorList>
    </citation>
    <scope>NUCLEOTIDE SEQUENCE [LARGE SCALE GENOMIC DNA]</scope>
    <source>
        <strain evidence="9 10">B05.10</strain>
    </source>
</reference>
<dbReference type="KEGG" id="bfu:BCIN_08g00340"/>
<evidence type="ECO:0000259" key="8">
    <source>
        <dbReference type="PROSITE" id="PS50850"/>
    </source>
</evidence>
<feature type="transmembrane region" description="Helical" evidence="7">
    <location>
        <begin position="239"/>
        <end position="258"/>
    </location>
</feature>
<feature type="transmembrane region" description="Helical" evidence="7">
    <location>
        <begin position="456"/>
        <end position="478"/>
    </location>
</feature>
<evidence type="ECO:0000313" key="10">
    <source>
        <dbReference type="Proteomes" id="UP000001798"/>
    </source>
</evidence>
<dbReference type="Gene3D" id="1.20.1250.20">
    <property type="entry name" value="MFS general substrate transporter like domains"/>
    <property type="match status" value="1"/>
</dbReference>
<dbReference type="InterPro" id="IPR020846">
    <property type="entry name" value="MFS_dom"/>
</dbReference>
<dbReference type="AlphaFoldDB" id="A0A384JP33"/>
<dbReference type="Pfam" id="PF07690">
    <property type="entry name" value="MFS_1"/>
    <property type="match status" value="1"/>
</dbReference>
<keyword evidence="4 7" id="KW-1133">Transmembrane helix</keyword>
<feature type="compositionally biased region" description="Polar residues" evidence="6">
    <location>
        <begin position="1"/>
        <end position="13"/>
    </location>
</feature>
<organism evidence="9 10">
    <name type="scientific">Botryotinia fuckeliana (strain B05.10)</name>
    <name type="common">Noble rot fungus</name>
    <name type="synonym">Botrytis cinerea</name>
    <dbReference type="NCBI Taxonomy" id="332648"/>
    <lineage>
        <taxon>Eukaryota</taxon>
        <taxon>Fungi</taxon>
        <taxon>Dikarya</taxon>
        <taxon>Ascomycota</taxon>
        <taxon>Pezizomycotina</taxon>
        <taxon>Leotiomycetes</taxon>
        <taxon>Helotiales</taxon>
        <taxon>Sclerotiniaceae</taxon>
        <taxon>Botrytis</taxon>
    </lineage>
</organism>
<keyword evidence="5 7" id="KW-0472">Membrane</keyword>
<reference evidence="9 10" key="3">
    <citation type="journal article" date="2017" name="Mol. Plant Pathol.">
        <title>A gapless genome sequence of the fungus Botrytis cinerea.</title>
        <authorList>
            <person name="Van Kan J.A."/>
            <person name="Stassen J.H."/>
            <person name="Mosbach A."/>
            <person name="Van Der Lee T.A."/>
            <person name="Faino L."/>
            <person name="Farmer A.D."/>
            <person name="Papasotiriou D.G."/>
            <person name="Zhou S."/>
            <person name="Seidl M.F."/>
            <person name="Cottam E."/>
            <person name="Edel D."/>
            <person name="Hahn M."/>
            <person name="Schwartz D.C."/>
            <person name="Dietrich R.A."/>
            <person name="Widdison S."/>
            <person name="Scalliet G."/>
        </authorList>
    </citation>
    <scope>NUCLEOTIDE SEQUENCE [LARGE SCALE GENOMIC DNA]</scope>
    <source>
        <strain evidence="9 10">B05.10</strain>
    </source>
</reference>
<dbReference type="PANTHER" id="PTHR23502">
    <property type="entry name" value="MAJOR FACILITATOR SUPERFAMILY"/>
    <property type="match status" value="1"/>
</dbReference>
<dbReference type="CDD" id="cd17323">
    <property type="entry name" value="MFS_Tpo1_MDR_like"/>
    <property type="match status" value="1"/>
</dbReference>
<evidence type="ECO:0000256" key="5">
    <source>
        <dbReference type="ARBA" id="ARBA00023136"/>
    </source>
</evidence>
<feature type="transmembrane region" description="Helical" evidence="7">
    <location>
        <begin position="71"/>
        <end position="95"/>
    </location>
</feature>
<comment type="subcellular location">
    <subcellularLocation>
        <location evidence="1">Membrane</location>
        <topology evidence="1">Multi-pass membrane protein</topology>
    </subcellularLocation>
</comment>
<dbReference type="Proteomes" id="UP000001798">
    <property type="component" value="Chromosome 8"/>
</dbReference>
<evidence type="ECO:0000256" key="3">
    <source>
        <dbReference type="ARBA" id="ARBA00022692"/>
    </source>
</evidence>
<evidence type="ECO:0000256" key="4">
    <source>
        <dbReference type="ARBA" id="ARBA00022989"/>
    </source>
</evidence>
<evidence type="ECO:0000256" key="1">
    <source>
        <dbReference type="ARBA" id="ARBA00004141"/>
    </source>
</evidence>
<dbReference type="VEuPathDB" id="FungiDB:Bcin08g00340"/>
<reference evidence="9 10" key="2">
    <citation type="journal article" date="2012" name="Eukaryot. Cell">
        <title>Genome update of Botrytis cinerea strains B05.10 and T4.</title>
        <authorList>
            <person name="Staats M."/>
            <person name="van Kan J.A."/>
        </authorList>
    </citation>
    <scope>NUCLEOTIDE SEQUENCE [LARGE SCALE GENOMIC DNA]</scope>
    <source>
        <strain evidence="9 10">B05.10</strain>
    </source>
</reference>
<gene>
    <name evidence="9" type="ORF">BCIN_08g00340</name>
</gene>
<dbReference type="InterPro" id="IPR011701">
    <property type="entry name" value="MFS"/>
</dbReference>
<sequence length="531" mass="58285">MMAANGFQQAEIQTTEKESGEKPDEHWPAGSENTVTSQDEVNEKAPDPDGAVNARLNDSNLPQNWPIQKKFFNMAVPSVLCLVIALGASICTPAVPDIILGFGVSETIALIPLTTYTLGFALAPMLSAPISEIFGRMGAYKITPPLVALFSLGAGFSPNITALCILRFFAGFFGGASLPVVGGTAADLFHAKDRAVSVTFVMYTAFLGTALGPLIGGFITQRHHQFATIDGWKWSQWALAIMMIASWIPVFLLDETYLKVILARRQKKDEKQNSLPDTPKPPASQLLLRVIFITLLRPTKMLMTEPIVALTSLYAAFTFAVIFTFFASVPYVYTQVYDFDRGNTGLVFLGVCIGCTLGVPTMIFLDKRFYQKAWSKIESEGRTGRVAPEQRLLAAMIGGFGLPIGLFWFGWSAREDVHWIVPIIATIPCAWGNLCIFTSILLYLTDTYEALTAASAMAATGLLRYFFGGTFPLFITHMYNHLGIGWASSLLAFLSILLIPIPWILYRWGPRIRAASNLETIRVVEGDTEEA</sequence>
<feature type="region of interest" description="Disordered" evidence="6">
    <location>
        <begin position="1"/>
        <end position="57"/>
    </location>
</feature>
<evidence type="ECO:0000256" key="2">
    <source>
        <dbReference type="ARBA" id="ARBA00008335"/>
    </source>
</evidence>
<feature type="transmembrane region" description="Helical" evidence="7">
    <location>
        <begin position="392"/>
        <end position="411"/>
    </location>
</feature>
<evidence type="ECO:0000313" key="9">
    <source>
        <dbReference type="EMBL" id="ATZ52270.1"/>
    </source>
</evidence>
<name>A0A384JP33_BOTFB</name>
<dbReference type="OrthoDB" id="3936150at2759"/>
<dbReference type="SUPFAM" id="SSF103473">
    <property type="entry name" value="MFS general substrate transporter"/>
    <property type="match status" value="1"/>
</dbReference>
<feature type="domain" description="Major facilitator superfamily (MFS) profile" evidence="8">
    <location>
        <begin position="73"/>
        <end position="513"/>
    </location>
</feature>
<dbReference type="PROSITE" id="PS50850">
    <property type="entry name" value="MFS"/>
    <property type="match status" value="1"/>
</dbReference>
<feature type="transmembrane region" description="Helical" evidence="7">
    <location>
        <begin position="484"/>
        <end position="506"/>
    </location>
</feature>
<feature type="transmembrane region" description="Helical" evidence="7">
    <location>
        <begin position="307"/>
        <end position="333"/>
    </location>
</feature>
<evidence type="ECO:0000256" key="7">
    <source>
        <dbReference type="SAM" id="Phobius"/>
    </source>
</evidence>
<feature type="transmembrane region" description="Helical" evidence="7">
    <location>
        <begin position="345"/>
        <end position="365"/>
    </location>
</feature>